<dbReference type="EMBL" id="OBEA01000001">
    <property type="protein sequence ID" value="SNY40340.1"/>
    <property type="molecule type" value="Genomic_DNA"/>
</dbReference>
<keyword evidence="3 5" id="KW-0119">Carbohydrate metabolism</keyword>
<comment type="pathway">
    <text evidence="5">Carbohydrate metabolism; L-rhamnose metabolism.</text>
</comment>
<feature type="binding site" evidence="5">
    <location>
        <begin position="85"/>
        <end position="86"/>
    </location>
    <ligand>
        <name>substrate</name>
    </ligand>
</feature>
<dbReference type="UniPathway" id="UPA00125"/>
<dbReference type="SUPFAM" id="SSF54909">
    <property type="entry name" value="Dimeric alpha+beta barrel"/>
    <property type="match status" value="1"/>
</dbReference>
<dbReference type="AlphaFoldDB" id="A0A285HXA6"/>
<dbReference type="PANTHER" id="PTHR34389">
    <property type="entry name" value="L-RHAMNOSE MUTAROTASE"/>
    <property type="match status" value="1"/>
</dbReference>
<keyword evidence="2 5" id="KW-0413">Isomerase</keyword>
<dbReference type="InterPro" id="IPR008000">
    <property type="entry name" value="Rham/fucose_mutarotase"/>
</dbReference>
<dbReference type="GO" id="GO:0062192">
    <property type="term" value="F:L-rhamnose mutarotase activity"/>
    <property type="evidence" value="ECO:0007669"/>
    <property type="project" value="UniProtKB-UniRule"/>
</dbReference>
<evidence type="ECO:0000256" key="1">
    <source>
        <dbReference type="ARBA" id="ARBA00022490"/>
    </source>
</evidence>
<gene>
    <name evidence="5" type="primary">rhaM</name>
    <name evidence="7" type="ORF">SAMN06297129_0717</name>
</gene>
<dbReference type="NCBIfam" id="TIGR02625">
    <property type="entry name" value="YiiL_rotase"/>
    <property type="match status" value="1"/>
</dbReference>
<name>A0A285HXA6_9RHOB</name>
<dbReference type="Gene3D" id="3.30.70.100">
    <property type="match status" value="1"/>
</dbReference>
<dbReference type="GO" id="GO:0019301">
    <property type="term" value="P:rhamnose catabolic process"/>
    <property type="evidence" value="ECO:0007669"/>
    <property type="project" value="UniProtKB-UniRule"/>
</dbReference>
<dbReference type="Proteomes" id="UP000231655">
    <property type="component" value="Unassembled WGS sequence"/>
</dbReference>
<comment type="catalytic activity">
    <reaction evidence="5">
        <text>alpha-L-rhamnose = beta-L-rhamnose</text>
        <dbReference type="Rhea" id="RHEA:25584"/>
        <dbReference type="ChEBI" id="CHEBI:27586"/>
        <dbReference type="ChEBI" id="CHEBI:27907"/>
        <dbReference type="EC" id="5.1.3.32"/>
    </reaction>
</comment>
<comment type="function">
    <text evidence="5">Involved in the anomeric conversion of L-rhamnose.</text>
</comment>
<dbReference type="Pfam" id="PF05336">
    <property type="entry name" value="rhaM"/>
    <property type="match status" value="1"/>
</dbReference>
<feature type="active site" description="Proton donor" evidence="5">
    <location>
        <position position="31"/>
    </location>
</feature>
<dbReference type="GO" id="GO:0005737">
    <property type="term" value="C:cytoplasm"/>
    <property type="evidence" value="ECO:0007669"/>
    <property type="project" value="UniProtKB-SubCell"/>
</dbReference>
<dbReference type="InterPro" id="IPR013448">
    <property type="entry name" value="L-rhamnose_mutarotase"/>
</dbReference>
<accession>A0A285HXA6</accession>
<evidence type="ECO:0000256" key="3">
    <source>
        <dbReference type="ARBA" id="ARBA00023277"/>
    </source>
</evidence>
<keyword evidence="1 5" id="KW-0963">Cytoplasm</keyword>
<reference evidence="7 8" key="1">
    <citation type="submission" date="2017-09" db="EMBL/GenBank/DDBJ databases">
        <authorList>
            <person name="Ehlers B."/>
            <person name="Leendertz F.H."/>
        </authorList>
    </citation>
    <scope>NUCLEOTIDE SEQUENCE [LARGE SCALE GENOMIC DNA]</scope>
    <source>
        <strain evidence="7 8">CGMCC 1.12662</strain>
    </source>
</reference>
<dbReference type="PANTHER" id="PTHR34389:SF2">
    <property type="entry name" value="L-RHAMNOSE MUTAROTASE"/>
    <property type="match status" value="1"/>
</dbReference>
<keyword evidence="4 5" id="KW-0684">Rhamnose metabolism</keyword>
<dbReference type="EC" id="5.1.3.32" evidence="5 6"/>
<feature type="binding site" evidence="5">
    <location>
        <position position="27"/>
    </location>
    <ligand>
        <name>substrate</name>
    </ligand>
</feature>
<comment type="subcellular location">
    <subcellularLocation>
        <location evidence="5">Cytoplasm</location>
    </subcellularLocation>
</comment>
<organism evidence="7 8">
    <name type="scientific">Pseudooceanicola antarcticus</name>
    <dbReference type="NCBI Taxonomy" id="1247613"/>
    <lineage>
        <taxon>Bacteria</taxon>
        <taxon>Pseudomonadati</taxon>
        <taxon>Pseudomonadota</taxon>
        <taxon>Alphaproteobacteria</taxon>
        <taxon>Rhodobacterales</taxon>
        <taxon>Paracoccaceae</taxon>
        <taxon>Pseudooceanicola</taxon>
    </lineage>
</organism>
<dbReference type="HAMAP" id="MF_01663">
    <property type="entry name" value="L_rham_rotase"/>
    <property type="match status" value="1"/>
</dbReference>
<evidence type="ECO:0000256" key="2">
    <source>
        <dbReference type="ARBA" id="ARBA00023235"/>
    </source>
</evidence>
<evidence type="ECO:0000313" key="8">
    <source>
        <dbReference type="Proteomes" id="UP000231655"/>
    </source>
</evidence>
<feature type="binding site" evidence="5">
    <location>
        <position position="50"/>
    </location>
    <ligand>
        <name>substrate</name>
    </ligand>
</feature>
<proteinExistence type="inferred from homology"/>
<protein>
    <recommendedName>
        <fullName evidence="5 6">L-rhamnose mutarotase</fullName>
        <ecNumber evidence="5 6">5.1.3.32</ecNumber>
    </recommendedName>
    <alternativeName>
        <fullName evidence="5">Rhamnose 1-epimerase</fullName>
    </alternativeName>
    <alternativeName>
        <fullName evidence="5">Type-3 mutarotase</fullName>
    </alternativeName>
</protein>
<comment type="similarity">
    <text evidence="5">Belongs to the rhamnose mutarotase family.</text>
</comment>
<comment type="subunit">
    <text evidence="5">Homodimer.</text>
</comment>
<evidence type="ECO:0000313" key="7">
    <source>
        <dbReference type="EMBL" id="SNY40340.1"/>
    </source>
</evidence>
<evidence type="ECO:0000256" key="5">
    <source>
        <dbReference type="HAMAP-Rule" id="MF_01663"/>
    </source>
</evidence>
<sequence length="113" mass="13398">MMPARKVPGMEKIAFRMTLHEGKLEEYRRRHDEIWPELSALLKEAGVEDYSIHYDPETRALFGVLWRREDHGMAALPEHPVMKRWWAHMADIMETHPDNRPVEVSLETVFHLP</sequence>
<evidence type="ECO:0000256" key="6">
    <source>
        <dbReference type="NCBIfam" id="TIGR02625"/>
    </source>
</evidence>
<evidence type="ECO:0000256" key="4">
    <source>
        <dbReference type="ARBA" id="ARBA00023308"/>
    </source>
</evidence>
<dbReference type="InterPro" id="IPR011008">
    <property type="entry name" value="Dimeric_a/b-barrel"/>
</dbReference>